<evidence type="ECO:0000256" key="2">
    <source>
        <dbReference type="ARBA" id="ARBA00022448"/>
    </source>
</evidence>
<dbReference type="STRING" id="1245745.A0A0A2VV32"/>
<dbReference type="GO" id="GO:0038023">
    <property type="term" value="F:signaling receptor activity"/>
    <property type="evidence" value="ECO:0007669"/>
    <property type="project" value="InterPro"/>
</dbReference>
<dbReference type="InterPro" id="IPR024900">
    <property type="entry name" value="O-Ac-ADP-ribose_deAcase"/>
</dbReference>
<evidence type="ECO:0000256" key="4">
    <source>
        <dbReference type="ARBA" id="ARBA00023077"/>
    </source>
</evidence>
<dbReference type="Gene3D" id="3.40.220.10">
    <property type="entry name" value="Leucine Aminopeptidase, subunit E, domain 1"/>
    <property type="match status" value="1"/>
</dbReference>
<dbReference type="Gene3D" id="2.170.130.10">
    <property type="entry name" value="TonB-dependent receptor, plug domain"/>
    <property type="match status" value="1"/>
</dbReference>
<comment type="subcellular location">
    <subcellularLocation>
        <location evidence="1">Cell outer membrane</location>
        <topology evidence="1">Multi-pass membrane protein</topology>
    </subcellularLocation>
</comment>
<dbReference type="Gene3D" id="2.40.170.20">
    <property type="entry name" value="TonB-dependent receptor, beta-barrel domain"/>
    <property type="match status" value="1"/>
</dbReference>
<dbReference type="HOGENOM" id="CLU_008287_22_0_1"/>
<evidence type="ECO:0000256" key="6">
    <source>
        <dbReference type="ARBA" id="ARBA00023237"/>
    </source>
</evidence>
<evidence type="ECO:0000256" key="1">
    <source>
        <dbReference type="ARBA" id="ARBA00004571"/>
    </source>
</evidence>
<evidence type="ECO:0000256" key="5">
    <source>
        <dbReference type="ARBA" id="ARBA00023136"/>
    </source>
</evidence>
<feature type="domain" description="Macro" evidence="7">
    <location>
        <begin position="670"/>
        <end position="853"/>
    </location>
</feature>
<dbReference type="InterPro" id="IPR039426">
    <property type="entry name" value="TonB-dep_rcpt-like"/>
</dbReference>
<dbReference type="SMART" id="SM00506">
    <property type="entry name" value="A1pp"/>
    <property type="match status" value="1"/>
</dbReference>
<dbReference type="HAMAP" id="MF_01205">
    <property type="entry name" value="YmdB"/>
    <property type="match status" value="1"/>
</dbReference>
<keyword evidence="6" id="KW-0998">Cell outer membrane</keyword>
<dbReference type="PANTHER" id="PTHR32552:SF82">
    <property type="entry name" value="FCUA PROTEIN"/>
    <property type="match status" value="1"/>
</dbReference>
<dbReference type="PROSITE" id="PS51154">
    <property type="entry name" value="MACRO"/>
    <property type="match status" value="1"/>
</dbReference>
<dbReference type="Pfam" id="PF01661">
    <property type="entry name" value="Macro"/>
    <property type="match status" value="1"/>
</dbReference>
<dbReference type="EMBL" id="ANFO01000214">
    <property type="protein sequence ID" value="KGQ11503.1"/>
    <property type="molecule type" value="Genomic_DNA"/>
</dbReference>
<dbReference type="NCBIfam" id="NF001664">
    <property type="entry name" value="PRK00431.1-6"/>
    <property type="match status" value="1"/>
</dbReference>
<dbReference type="InterPro" id="IPR002589">
    <property type="entry name" value="Macro_dom"/>
</dbReference>
<gene>
    <name evidence="8" type="ORF">BBAD15_g2785</name>
</gene>
<dbReference type="SUPFAM" id="SSF52949">
    <property type="entry name" value="Macro domain-like"/>
    <property type="match status" value="1"/>
</dbReference>
<dbReference type="InterPro" id="IPR010105">
    <property type="entry name" value="TonB_sidphr_rcpt"/>
</dbReference>
<dbReference type="GO" id="GO:0015344">
    <property type="term" value="F:siderophore uptake transmembrane transporter activity"/>
    <property type="evidence" value="ECO:0007669"/>
    <property type="project" value="TreeGrafter"/>
</dbReference>
<dbReference type="CDD" id="cd01347">
    <property type="entry name" value="ligand_gated_channel"/>
    <property type="match status" value="1"/>
</dbReference>
<sequence>MTVTGSPDNQFRAGGNDLVPAYLDGQVANGGRLGMLGEQDARHVPFNIIGYTSKMIEDKQANTISDIIRNDATIQPVRSYGNFGESYRVRGFLLDGDDISYGGLYGVLPRQITSTAIAERVEVIKGSTAFLNGVPPGGSGVGGAINIEPKRAENEPRTQLGVDYTGRSQVGGSLDTGRRFGEDDRFGARVNLLHREGESEVHDQKNRTSLASVGLDYKGDKLRTSFDGGYQKMTVHNGRIGVGVGAITQMPDVPDNRTNYGQPWVYSDMRSRFAALHSEYDVTNDWTLYGALGTSETDERGNYSVPKLVDNNGHTSQTRLSTRYIADAFSGMGGVRGKFDTGFIGHSVNLGYSGVYRKTRAAYTMSSSKTAVGNNIYDPSYLDLSRFPTVASGSNMDDPTQRSRTITGGVSLSDTLSALDDKVLLTVGARRQDVRVRNYSYTGVEDQKSRFDAFKVTPVYGLVVKPWEPVSFYANHIEALQPGPTATSKATNAGNVVGVVQSKQNEVGMKMDFGRVGGSLALFEIKKPVGMIDGNNVYGLYGEQRSRGMELNVFGEPVYGVRLLGSALWLQPEMVKTNGGTNDGKDAIGVPRYSWSVGGEWDLPWVQNLTATGTLIRTGSQYASADNSIKLNGWTRLDLGLRYSTKVNEQTLTWRASVENVTNEKYWASVDDSVGEWLMSERIQVVQGDITQIEVDVIVNAANPSLMGGGGVDGAIHRAAGPALLEACKAVRQLQGECAPGHAVITEAGNLAVKAVIHAVGPVWHGGEQNEAELLELAYRNSLDLAAANGYRSIAFPAISTGVYGFPKAQAARIAWDVVYKYIGQRPLPERAVFVCFDDENTQIYQQIAAGCHK</sequence>
<evidence type="ECO:0000256" key="3">
    <source>
        <dbReference type="ARBA" id="ARBA00022692"/>
    </source>
</evidence>
<dbReference type="Pfam" id="PF07715">
    <property type="entry name" value="Plug"/>
    <property type="match status" value="1"/>
</dbReference>
<keyword evidence="4" id="KW-0798">TonB box</keyword>
<evidence type="ECO:0000259" key="7">
    <source>
        <dbReference type="PROSITE" id="PS51154"/>
    </source>
</evidence>
<dbReference type="InterPro" id="IPR012910">
    <property type="entry name" value="Plug_dom"/>
</dbReference>
<proteinExistence type="inferred from homology"/>
<comment type="caution">
    <text evidence="8">The sequence shown here is derived from an EMBL/GenBank/DDBJ whole genome shotgun (WGS) entry which is preliminary data.</text>
</comment>
<dbReference type="InterPro" id="IPR043472">
    <property type="entry name" value="Macro_dom-like"/>
</dbReference>
<keyword evidence="3" id="KW-0812">Transmembrane</keyword>
<dbReference type="InterPro" id="IPR037066">
    <property type="entry name" value="Plug_dom_sf"/>
</dbReference>
<reference evidence="8 9" key="1">
    <citation type="submission" date="2012-10" db="EMBL/GenBank/DDBJ databases">
        <title>Genome sequencing and analysis of entomopathogenic fungi Beauveria bassiana D1-5.</title>
        <authorList>
            <person name="Li Q."/>
            <person name="Wang L."/>
            <person name="Zhang Z."/>
            <person name="Wang Q."/>
            <person name="Ren J."/>
            <person name="Wang M."/>
            <person name="Xu W."/>
            <person name="Wang J."/>
            <person name="Lu Y."/>
            <person name="Du Q."/>
            <person name="Sun Z."/>
        </authorList>
    </citation>
    <scope>NUCLEOTIDE SEQUENCE [LARGE SCALE GENOMIC DNA]</scope>
    <source>
        <strain evidence="8 9">D1-5</strain>
    </source>
</reference>
<dbReference type="PANTHER" id="PTHR32552">
    <property type="entry name" value="FERRICHROME IRON RECEPTOR-RELATED"/>
    <property type="match status" value="1"/>
</dbReference>
<accession>A0A0A2VV32</accession>
<dbReference type="InterPro" id="IPR036942">
    <property type="entry name" value="Beta-barrel_TonB_sf"/>
</dbReference>
<dbReference type="NCBIfam" id="TIGR01783">
    <property type="entry name" value="TonB-siderophor"/>
    <property type="match status" value="1"/>
</dbReference>
<protein>
    <submittedName>
        <fullName evidence="8">Ferrichrome receptor FcuA</fullName>
    </submittedName>
</protein>
<dbReference type="CDD" id="cd02908">
    <property type="entry name" value="Macro_OAADPr_deacetylase"/>
    <property type="match status" value="1"/>
</dbReference>
<name>A0A0A2VV32_BEABA</name>
<dbReference type="Proteomes" id="UP000030106">
    <property type="component" value="Unassembled WGS sequence"/>
</dbReference>
<dbReference type="SUPFAM" id="SSF56935">
    <property type="entry name" value="Porins"/>
    <property type="match status" value="1"/>
</dbReference>
<evidence type="ECO:0000313" key="9">
    <source>
        <dbReference type="Proteomes" id="UP000030106"/>
    </source>
</evidence>
<dbReference type="AlphaFoldDB" id="A0A0A2VV32"/>
<dbReference type="NCBIfam" id="NF001660">
    <property type="entry name" value="PRK00431.1-1"/>
    <property type="match status" value="1"/>
</dbReference>
<dbReference type="GO" id="GO:0015891">
    <property type="term" value="P:siderophore transport"/>
    <property type="evidence" value="ECO:0007669"/>
    <property type="project" value="InterPro"/>
</dbReference>
<keyword evidence="5" id="KW-0472">Membrane</keyword>
<evidence type="ECO:0000313" key="8">
    <source>
        <dbReference type="EMBL" id="KGQ11503.1"/>
    </source>
</evidence>
<organism evidence="8 9">
    <name type="scientific">Beauveria bassiana D1-5</name>
    <dbReference type="NCBI Taxonomy" id="1245745"/>
    <lineage>
        <taxon>Eukaryota</taxon>
        <taxon>Fungi</taxon>
        <taxon>Dikarya</taxon>
        <taxon>Ascomycota</taxon>
        <taxon>Pezizomycotina</taxon>
        <taxon>Sordariomycetes</taxon>
        <taxon>Hypocreomycetidae</taxon>
        <taxon>Hypocreales</taxon>
        <taxon>Cordycipitaceae</taxon>
        <taxon>Beauveria</taxon>
    </lineage>
</organism>
<keyword evidence="2" id="KW-0813">Transport</keyword>
<keyword evidence="8" id="KW-0675">Receptor</keyword>